<keyword evidence="2" id="KW-1185">Reference proteome</keyword>
<dbReference type="Proteomes" id="UP001499978">
    <property type="component" value="Unassembled WGS sequence"/>
</dbReference>
<sequence length="319" mass="35498">MSFNTLAPVVRAGLLDEVLDGLGFIHANDHCRRNCLHCPAFGDQSPVIMTPFATLTKVVSDVGDAYRERGRSPRRSIASWRISDPLDYLVRSGSGIRDTYDVGVLWRRYLDQGIYLVTNGSEGKRQAREALRRLAGDPEVASQIKLTITPCDQGWGTDRYLDNIAQDIAILAPLWDLGSTRMEDPQGRRFRINLKSTAERRDESLEFLEHALVVAGVARAKVESLMEDSTHVAVKDIYDLGSYAGDSPVKQAINIKGDSGRRFKPTAEARTQYQYGIYPDGTIQMIDMYEFQVYPVALGGEPLRLNVDGAADGRTRRAS</sequence>
<accession>A0ABP6B4B3</accession>
<evidence type="ECO:0008006" key="3">
    <source>
        <dbReference type="Google" id="ProtNLM"/>
    </source>
</evidence>
<reference evidence="2" key="1">
    <citation type="journal article" date="2019" name="Int. J. Syst. Evol. Microbiol.">
        <title>The Global Catalogue of Microorganisms (GCM) 10K type strain sequencing project: providing services to taxonomists for standard genome sequencing and annotation.</title>
        <authorList>
            <consortium name="The Broad Institute Genomics Platform"/>
            <consortium name="The Broad Institute Genome Sequencing Center for Infectious Disease"/>
            <person name="Wu L."/>
            <person name="Ma J."/>
        </authorList>
    </citation>
    <scope>NUCLEOTIDE SEQUENCE [LARGE SCALE GENOMIC DNA]</scope>
    <source>
        <strain evidence="2">JCM 3367</strain>
    </source>
</reference>
<comment type="caution">
    <text evidence="1">The sequence shown here is derived from an EMBL/GenBank/DDBJ whole genome shotgun (WGS) entry which is preliminary data.</text>
</comment>
<evidence type="ECO:0000313" key="1">
    <source>
        <dbReference type="EMBL" id="GAA2531869.1"/>
    </source>
</evidence>
<gene>
    <name evidence="1" type="ORF">GCM10010201_34180</name>
</gene>
<protein>
    <recommendedName>
        <fullName evidence="3">Radical SAM protein</fullName>
    </recommendedName>
</protein>
<dbReference type="RefSeq" id="WP_344174337.1">
    <property type="nucleotide sequence ID" value="NZ_BAAARY010000029.1"/>
</dbReference>
<organism evidence="1 2">
    <name type="scientific">Pilimelia columellifera subsp. columellifera</name>
    <dbReference type="NCBI Taxonomy" id="706583"/>
    <lineage>
        <taxon>Bacteria</taxon>
        <taxon>Bacillati</taxon>
        <taxon>Actinomycetota</taxon>
        <taxon>Actinomycetes</taxon>
        <taxon>Micromonosporales</taxon>
        <taxon>Micromonosporaceae</taxon>
        <taxon>Pilimelia</taxon>
    </lineage>
</organism>
<name>A0ABP6B4B3_9ACTN</name>
<dbReference type="EMBL" id="BAAARY010000029">
    <property type="protein sequence ID" value="GAA2531869.1"/>
    <property type="molecule type" value="Genomic_DNA"/>
</dbReference>
<proteinExistence type="predicted"/>
<evidence type="ECO:0000313" key="2">
    <source>
        <dbReference type="Proteomes" id="UP001499978"/>
    </source>
</evidence>